<dbReference type="OrthoDB" id="196345at2"/>
<feature type="transmembrane region" description="Helical" evidence="1">
    <location>
        <begin position="49"/>
        <end position="67"/>
    </location>
</feature>
<organism evidence="2 3">
    <name type="scientific">Roseimicrobium gellanilyticum</name>
    <dbReference type="NCBI Taxonomy" id="748857"/>
    <lineage>
        <taxon>Bacteria</taxon>
        <taxon>Pseudomonadati</taxon>
        <taxon>Verrucomicrobiota</taxon>
        <taxon>Verrucomicrobiia</taxon>
        <taxon>Verrucomicrobiales</taxon>
        <taxon>Verrucomicrobiaceae</taxon>
        <taxon>Roseimicrobium</taxon>
    </lineage>
</organism>
<feature type="transmembrane region" description="Helical" evidence="1">
    <location>
        <begin position="20"/>
        <end position="43"/>
    </location>
</feature>
<comment type="caution">
    <text evidence="2">The sequence shown here is derived from an EMBL/GenBank/DDBJ whole genome shotgun (WGS) entry which is preliminary data.</text>
</comment>
<keyword evidence="1" id="KW-0472">Membrane</keyword>
<gene>
    <name evidence="2" type="ORF">DES53_101221</name>
</gene>
<dbReference type="AlphaFoldDB" id="A0A366HV59"/>
<protein>
    <submittedName>
        <fullName evidence="2">Uncharacterized protein</fullName>
    </submittedName>
</protein>
<name>A0A366HV59_9BACT</name>
<reference evidence="2 3" key="1">
    <citation type="submission" date="2018-06" db="EMBL/GenBank/DDBJ databases">
        <title>Genomic Encyclopedia of Type Strains, Phase IV (KMG-IV): sequencing the most valuable type-strain genomes for metagenomic binning, comparative biology and taxonomic classification.</title>
        <authorList>
            <person name="Goeker M."/>
        </authorList>
    </citation>
    <scope>NUCLEOTIDE SEQUENCE [LARGE SCALE GENOMIC DNA]</scope>
    <source>
        <strain evidence="2 3">DSM 25532</strain>
    </source>
</reference>
<keyword evidence="1" id="KW-0812">Transmembrane</keyword>
<dbReference type="EMBL" id="QNRR01000001">
    <property type="protein sequence ID" value="RBP47424.1"/>
    <property type="molecule type" value="Genomic_DNA"/>
</dbReference>
<evidence type="ECO:0000313" key="3">
    <source>
        <dbReference type="Proteomes" id="UP000253426"/>
    </source>
</evidence>
<keyword evidence="1" id="KW-1133">Transmembrane helix</keyword>
<accession>A0A366HV59</accession>
<feature type="transmembrane region" description="Helical" evidence="1">
    <location>
        <begin position="100"/>
        <end position="117"/>
    </location>
</feature>
<sequence>MLTNLNILFQRLRDAEYAHLLLEQLPVYGLLFGLLFFAVGLYLREDKCRIVALAVILLACGSAVYGAELRQKAMPRILQGCEITQAPFIKEQTKLRQDTMWVYYTTAGLAVLALVSGGKLGTWLNILLMAGCAMAFTFSLWLHMKEAEVFHRNIKKSVPRAKVT</sequence>
<evidence type="ECO:0000256" key="1">
    <source>
        <dbReference type="SAM" id="Phobius"/>
    </source>
</evidence>
<proteinExistence type="predicted"/>
<feature type="transmembrane region" description="Helical" evidence="1">
    <location>
        <begin position="123"/>
        <end position="142"/>
    </location>
</feature>
<keyword evidence="3" id="KW-1185">Reference proteome</keyword>
<evidence type="ECO:0000313" key="2">
    <source>
        <dbReference type="EMBL" id="RBP47424.1"/>
    </source>
</evidence>
<dbReference type="RefSeq" id="WP_113956361.1">
    <property type="nucleotide sequence ID" value="NZ_QNRR01000001.1"/>
</dbReference>
<dbReference type="Proteomes" id="UP000253426">
    <property type="component" value="Unassembled WGS sequence"/>
</dbReference>